<dbReference type="OrthoDB" id="110024at2759"/>
<feature type="domain" description="J" evidence="3">
    <location>
        <begin position="206"/>
        <end position="276"/>
    </location>
</feature>
<dbReference type="SMART" id="SM00014">
    <property type="entry name" value="acidPPc"/>
    <property type="match status" value="1"/>
</dbReference>
<reference evidence="4" key="1">
    <citation type="submission" date="2021-02" db="EMBL/GenBank/DDBJ databases">
        <title>Psilocybe cubensis genome.</title>
        <authorList>
            <person name="Mckernan K.J."/>
            <person name="Crawford S."/>
            <person name="Trippe A."/>
            <person name="Kane L.T."/>
            <person name="Mclaughlin S."/>
        </authorList>
    </citation>
    <scope>NUCLEOTIDE SEQUENCE [LARGE SCALE GENOMIC DNA]</scope>
    <source>
        <strain evidence="4">MGC-MH-2018</strain>
    </source>
</reference>
<feature type="transmembrane region" description="Helical" evidence="2">
    <location>
        <begin position="74"/>
        <end position="100"/>
    </location>
</feature>
<dbReference type="EMBL" id="JAFIQS010000003">
    <property type="protein sequence ID" value="KAG5171708.1"/>
    <property type="molecule type" value="Genomic_DNA"/>
</dbReference>
<dbReference type="CDD" id="cd06257">
    <property type="entry name" value="DnaJ"/>
    <property type="match status" value="1"/>
</dbReference>
<dbReference type="InterPro" id="IPR056453">
    <property type="entry name" value="HTH_DNAJC9"/>
</dbReference>
<comment type="caution">
    <text evidence="4">The sequence shown here is derived from an EMBL/GenBank/DDBJ whole genome shotgun (WGS) entry which is preliminary data.</text>
</comment>
<keyword evidence="2" id="KW-1133">Transmembrane helix</keyword>
<organism evidence="4">
    <name type="scientific">Psilocybe cubensis</name>
    <name type="common">Psychedelic mushroom</name>
    <name type="synonym">Stropharia cubensis</name>
    <dbReference type="NCBI Taxonomy" id="181762"/>
    <lineage>
        <taxon>Eukaryota</taxon>
        <taxon>Fungi</taxon>
        <taxon>Dikarya</taxon>
        <taxon>Basidiomycota</taxon>
        <taxon>Agaricomycotina</taxon>
        <taxon>Agaricomycetes</taxon>
        <taxon>Agaricomycetidae</taxon>
        <taxon>Agaricales</taxon>
        <taxon>Agaricineae</taxon>
        <taxon>Strophariaceae</taxon>
        <taxon>Psilocybe</taxon>
    </lineage>
</organism>
<feature type="transmembrane region" description="Helical" evidence="2">
    <location>
        <begin position="112"/>
        <end position="132"/>
    </location>
</feature>
<evidence type="ECO:0000313" key="4">
    <source>
        <dbReference type="EMBL" id="KAG5171708.1"/>
    </source>
</evidence>
<dbReference type="PANTHER" id="PTHR44144">
    <property type="entry name" value="DNAJ HOMOLOG SUBFAMILY C MEMBER 9"/>
    <property type="match status" value="1"/>
</dbReference>
<dbReference type="Gene3D" id="1.10.287.110">
    <property type="entry name" value="DnaJ domain"/>
    <property type="match status" value="1"/>
</dbReference>
<keyword evidence="2" id="KW-0472">Membrane</keyword>
<dbReference type="InterPro" id="IPR018253">
    <property type="entry name" value="DnaJ_domain_CS"/>
</dbReference>
<dbReference type="PANTHER" id="PTHR44144:SF1">
    <property type="entry name" value="DNAJ HOMOLOG SUBFAMILY C MEMBER 9"/>
    <property type="match status" value="1"/>
</dbReference>
<feature type="compositionally biased region" description="Basic and acidic residues" evidence="1">
    <location>
        <begin position="424"/>
        <end position="439"/>
    </location>
</feature>
<evidence type="ECO:0000259" key="3">
    <source>
        <dbReference type="PROSITE" id="PS50076"/>
    </source>
</evidence>
<dbReference type="InterPro" id="IPR036869">
    <property type="entry name" value="J_dom_sf"/>
</dbReference>
<dbReference type="AlphaFoldDB" id="A0A8H8CND1"/>
<dbReference type="PROSITE" id="PS51257">
    <property type="entry name" value="PROKAR_LIPOPROTEIN"/>
    <property type="match status" value="1"/>
</dbReference>
<dbReference type="SMART" id="SM00271">
    <property type="entry name" value="DnaJ"/>
    <property type="match status" value="1"/>
</dbReference>
<dbReference type="InterPro" id="IPR000326">
    <property type="entry name" value="PAP2/HPO"/>
</dbReference>
<feature type="transmembrane region" description="Helical" evidence="2">
    <location>
        <begin position="36"/>
        <end position="53"/>
    </location>
</feature>
<dbReference type="Gene3D" id="1.20.144.10">
    <property type="entry name" value="Phosphatidic acid phosphatase type 2/haloperoxidase"/>
    <property type="match status" value="1"/>
</dbReference>
<feature type="compositionally biased region" description="Basic residues" evidence="1">
    <location>
        <begin position="530"/>
        <end position="540"/>
    </location>
</feature>
<feature type="compositionally biased region" description="Basic and acidic residues" evidence="1">
    <location>
        <begin position="508"/>
        <end position="524"/>
    </location>
</feature>
<dbReference type="InterPro" id="IPR052594">
    <property type="entry name" value="J_domain-containing_protein"/>
</dbReference>
<gene>
    <name evidence="4" type="ORF">JR316_003796</name>
</gene>
<accession>A0A8H8CND1</accession>
<dbReference type="InterPro" id="IPR001623">
    <property type="entry name" value="DnaJ_domain"/>
</dbReference>
<sequence length="540" mass="60552">MGKRLSDLCLSFLDQTNFTVTSLTACFILYSRSTGVIYFTAGAVCCSLSVKVVKRLIRQPRPAHNPGRKMKVTYGMPSTHSATISFFATYILLACMYLPIHPSLHPEHAFRVFPPLVCLPWAATIVMSRVWLGHHTWPQVIAGASYGVTFSLMWFAMWVGGLNDSEGTRAIEKLVSSVCQSQTHTPTIMDDNDPINQFFPGEEEVDLYAVLSLEKDATIEAIKKAYRRLALVYHPDKHASATEEAKENASKRFQQIGFAYAVLSDNKRKARYDSSGRTDEGFELGAGDDGWEAYFEELFDRVTRGKLDEMKKEYQGSAEEMEDLKAAYETTEGSLGELMTYIPHSTHEDEERFIVAITELIKKGELKSTATWRSTSKDEKAKMVRKKESEKEAKEAEALAKELGVWDEFYGSGKATERKKAKNKAKEKDGDEEAHEDHSTLQALILKKKQKNMDGFFDSLAAKYSEPAPKASRSKGKKRSHDVAEDDDSPKKKSRSNVPPPQEIDDAEFARLQDKLFGDKDKAKASSSSPKKKGKGRKAK</sequence>
<dbReference type="GO" id="GO:0005737">
    <property type="term" value="C:cytoplasm"/>
    <property type="evidence" value="ECO:0007669"/>
    <property type="project" value="TreeGrafter"/>
</dbReference>
<dbReference type="PRINTS" id="PR00625">
    <property type="entry name" value="JDOMAIN"/>
</dbReference>
<feature type="region of interest" description="Disordered" evidence="1">
    <location>
        <begin position="414"/>
        <end position="446"/>
    </location>
</feature>
<dbReference type="InterPro" id="IPR036938">
    <property type="entry name" value="PAP2/HPO_sf"/>
</dbReference>
<evidence type="ECO:0000256" key="2">
    <source>
        <dbReference type="SAM" id="Phobius"/>
    </source>
</evidence>
<feature type="transmembrane region" description="Helical" evidence="2">
    <location>
        <begin position="139"/>
        <end position="159"/>
    </location>
</feature>
<dbReference type="GO" id="GO:0005634">
    <property type="term" value="C:nucleus"/>
    <property type="evidence" value="ECO:0007669"/>
    <property type="project" value="TreeGrafter"/>
</dbReference>
<dbReference type="GO" id="GO:0031072">
    <property type="term" value="F:heat shock protein binding"/>
    <property type="evidence" value="ECO:0007669"/>
    <property type="project" value="TreeGrafter"/>
</dbReference>
<dbReference type="Pfam" id="PF23302">
    <property type="entry name" value="HTH_DNAJC9"/>
    <property type="match status" value="1"/>
</dbReference>
<dbReference type="SUPFAM" id="SSF46565">
    <property type="entry name" value="Chaperone J-domain"/>
    <property type="match status" value="1"/>
</dbReference>
<evidence type="ECO:0000256" key="1">
    <source>
        <dbReference type="SAM" id="MobiDB-lite"/>
    </source>
</evidence>
<dbReference type="SUPFAM" id="SSF48317">
    <property type="entry name" value="Acid phosphatase/Vanadium-dependent haloperoxidase"/>
    <property type="match status" value="1"/>
</dbReference>
<keyword evidence="2" id="KW-0812">Transmembrane</keyword>
<name>A0A8H8CND1_PSICU</name>
<dbReference type="PROSITE" id="PS50076">
    <property type="entry name" value="DNAJ_2"/>
    <property type="match status" value="1"/>
</dbReference>
<dbReference type="PROSITE" id="PS00636">
    <property type="entry name" value="DNAJ_1"/>
    <property type="match status" value="1"/>
</dbReference>
<protein>
    <recommendedName>
        <fullName evidence="3">J domain-containing protein</fullName>
    </recommendedName>
</protein>
<dbReference type="Pfam" id="PF01569">
    <property type="entry name" value="PAP2"/>
    <property type="match status" value="1"/>
</dbReference>
<feature type="region of interest" description="Disordered" evidence="1">
    <location>
        <begin position="463"/>
        <end position="540"/>
    </location>
</feature>
<proteinExistence type="predicted"/>
<dbReference type="Pfam" id="PF00226">
    <property type="entry name" value="DnaJ"/>
    <property type="match status" value="1"/>
</dbReference>